<accession>A0A2P2PPW2</accession>
<proteinExistence type="predicted"/>
<protein>
    <submittedName>
        <fullName evidence="1">Uncharacterized protein</fullName>
    </submittedName>
</protein>
<organism evidence="1">
    <name type="scientific">Rhizophora mucronata</name>
    <name type="common">Asiatic mangrove</name>
    <dbReference type="NCBI Taxonomy" id="61149"/>
    <lineage>
        <taxon>Eukaryota</taxon>
        <taxon>Viridiplantae</taxon>
        <taxon>Streptophyta</taxon>
        <taxon>Embryophyta</taxon>
        <taxon>Tracheophyta</taxon>
        <taxon>Spermatophyta</taxon>
        <taxon>Magnoliopsida</taxon>
        <taxon>eudicotyledons</taxon>
        <taxon>Gunneridae</taxon>
        <taxon>Pentapetalae</taxon>
        <taxon>rosids</taxon>
        <taxon>fabids</taxon>
        <taxon>Malpighiales</taxon>
        <taxon>Rhizophoraceae</taxon>
        <taxon>Rhizophora</taxon>
    </lineage>
</organism>
<reference evidence="1" key="1">
    <citation type="submission" date="2018-02" db="EMBL/GenBank/DDBJ databases">
        <title>Rhizophora mucronata_Transcriptome.</title>
        <authorList>
            <person name="Meera S.P."/>
            <person name="Sreeshan A."/>
            <person name="Augustine A."/>
        </authorList>
    </citation>
    <scope>NUCLEOTIDE SEQUENCE</scope>
    <source>
        <tissue evidence="1">Leaf</tissue>
    </source>
</reference>
<dbReference type="AlphaFoldDB" id="A0A2P2PPW2"/>
<name>A0A2P2PPW2_RHIMU</name>
<dbReference type="EMBL" id="GGEC01076293">
    <property type="protein sequence ID" value="MBX56777.1"/>
    <property type="molecule type" value="Transcribed_RNA"/>
</dbReference>
<evidence type="ECO:0000313" key="1">
    <source>
        <dbReference type="EMBL" id="MBX56777.1"/>
    </source>
</evidence>
<sequence>MMQPVWYNIRNGFACKLSFLKVQPWSPLR</sequence>